<dbReference type="EMBL" id="VUBA01000148">
    <property type="protein sequence ID" value="MPQ86394.1"/>
    <property type="molecule type" value="Genomic_DNA"/>
</dbReference>
<evidence type="ECO:0000313" key="3">
    <source>
        <dbReference type="Proteomes" id="UP000325438"/>
    </source>
</evidence>
<comment type="caution">
    <text evidence="2">The sequence shown here is derived from an EMBL/GenBank/DDBJ whole genome shotgun (WGS) entry which is preliminary data.</text>
</comment>
<organism evidence="2 3">
    <name type="scientific">Pseudomonas kitaguniensis</name>
    <dbReference type="NCBI Taxonomy" id="2607908"/>
    <lineage>
        <taxon>Bacteria</taxon>
        <taxon>Pseudomonadati</taxon>
        <taxon>Pseudomonadota</taxon>
        <taxon>Gammaproteobacteria</taxon>
        <taxon>Pseudomonadales</taxon>
        <taxon>Pseudomonadaceae</taxon>
        <taxon>Pseudomonas</taxon>
    </lineage>
</organism>
<feature type="region of interest" description="Disordered" evidence="1">
    <location>
        <begin position="1"/>
        <end position="20"/>
    </location>
</feature>
<sequence length="138" mass="15205">MAEQKTKGIRGPQGRLTSTSFEGNIATDVVDYRQSRDVNLSGLQATGNGDFIGIQILFPASTTPHTIQLPQPFPNVVEVRYFRQTADGQRTSFTSKSGTLFLTSYEADKQYAVGGFDFVADVDGTERLFNGEFDIRLV</sequence>
<proteinExistence type="predicted"/>
<dbReference type="AlphaFoldDB" id="A0A5N7JYH5"/>
<gene>
    <name evidence="2" type="ORF">F0170_21885</name>
</gene>
<dbReference type="RefSeq" id="WP_152750934.1">
    <property type="nucleotide sequence ID" value="NZ_VUBA01000148.1"/>
</dbReference>
<protein>
    <submittedName>
        <fullName evidence="2">Uncharacterized protein</fullName>
    </submittedName>
</protein>
<reference evidence="2 3" key="1">
    <citation type="submission" date="2019-09" db="EMBL/GenBank/DDBJ databases">
        <title>The draft genomes of Allium pathogen Pseudomonas sp.</title>
        <authorList>
            <person name="Fujikawa T."/>
            <person name="Sawada H."/>
        </authorList>
    </citation>
    <scope>NUCLEOTIDE SEQUENCE [LARGE SCALE GENOMIC DNA]</scope>
    <source>
        <strain evidence="2 3">MAFF 730085</strain>
    </source>
</reference>
<evidence type="ECO:0000313" key="2">
    <source>
        <dbReference type="EMBL" id="MPQ86394.1"/>
    </source>
</evidence>
<dbReference type="Proteomes" id="UP000325438">
    <property type="component" value="Unassembled WGS sequence"/>
</dbReference>
<name>A0A5N7JYH5_9PSED</name>
<evidence type="ECO:0000256" key="1">
    <source>
        <dbReference type="SAM" id="MobiDB-lite"/>
    </source>
</evidence>
<accession>A0A5N7JYH5</accession>